<organism evidence="1 2">
    <name type="scientific">Salipiger marinus</name>
    <dbReference type="NCBI Taxonomy" id="555512"/>
    <lineage>
        <taxon>Bacteria</taxon>
        <taxon>Pseudomonadati</taxon>
        <taxon>Pseudomonadota</taxon>
        <taxon>Alphaproteobacteria</taxon>
        <taxon>Rhodobacterales</taxon>
        <taxon>Roseobacteraceae</taxon>
        <taxon>Salipiger</taxon>
    </lineage>
</organism>
<dbReference type="Gene3D" id="1.10.150.240">
    <property type="entry name" value="Putative phosphatase, domain 2"/>
    <property type="match status" value="1"/>
</dbReference>
<dbReference type="Pfam" id="PF00702">
    <property type="entry name" value="Hydrolase"/>
    <property type="match status" value="1"/>
</dbReference>
<name>A0A1G8LY59_9RHOB</name>
<evidence type="ECO:0000313" key="2">
    <source>
        <dbReference type="Proteomes" id="UP000199093"/>
    </source>
</evidence>
<dbReference type="InterPro" id="IPR023214">
    <property type="entry name" value="HAD_sf"/>
</dbReference>
<dbReference type="InterPro" id="IPR006439">
    <property type="entry name" value="HAD-SF_hydro_IA"/>
</dbReference>
<dbReference type="STRING" id="555512.SAMN04487993_100769"/>
<dbReference type="InterPro" id="IPR023198">
    <property type="entry name" value="PGP-like_dom2"/>
</dbReference>
<proteinExistence type="predicted"/>
<dbReference type="Gene3D" id="3.40.50.1000">
    <property type="entry name" value="HAD superfamily/HAD-like"/>
    <property type="match status" value="1"/>
</dbReference>
<sequence length="232" mass="24588">MTQAQAIIFDLDGCLVDSEPQSLAAVAAEMRALGIADATPEEIGARFLGVSISVIHDYVERRSGAPCPPEFSANFERRLFASYETGLSCIPGVPDLLQQLHTEGVPMAIGTGGSLLRLATTLRLSGLAPYFEDRGFSADQVAQGKPAPDLFLLAARELGVPPEICVVIEDSPHGVKAARAAGMRAIGFTGGTHLDGRREVHADTLRQAGAEEVLADMSHMYAALSALRHAPR</sequence>
<dbReference type="AlphaFoldDB" id="A0A1G8LY59"/>
<protein>
    <submittedName>
        <fullName evidence="1">Haloacid dehalogenase superfamily, subfamily IA, variant 3 with third motif having DD or ED/haloacid dehalogenase superfamily, subfamily IA, variant 1 with third motif having Dx(3-4)D or Dx(3-4)E</fullName>
    </submittedName>
</protein>
<dbReference type="PRINTS" id="PR00413">
    <property type="entry name" value="HADHALOGNASE"/>
</dbReference>
<dbReference type="SFLD" id="SFLDG01129">
    <property type="entry name" value="C1.5:_HAD__Beta-PGM__Phosphata"/>
    <property type="match status" value="1"/>
</dbReference>
<evidence type="ECO:0000313" key="1">
    <source>
        <dbReference type="EMBL" id="SDI60672.1"/>
    </source>
</evidence>
<dbReference type="NCBIfam" id="TIGR01509">
    <property type="entry name" value="HAD-SF-IA-v3"/>
    <property type="match status" value="1"/>
</dbReference>
<dbReference type="RefSeq" id="WP_089846259.1">
    <property type="nucleotide sequence ID" value="NZ_FNEJ01000007.1"/>
</dbReference>
<dbReference type="InterPro" id="IPR036412">
    <property type="entry name" value="HAD-like_sf"/>
</dbReference>
<accession>A0A1G8LY59</accession>
<dbReference type="SUPFAM" id="SSF56784">
    <property type="entry name" value="HAD-like"/>
    <property type="match status" value="1"/>
</dbReference>
<dbReference type="SFLD" id="SFLDG01135">
    <property type="entry name" value="C1.5.6:_HAD__Beta-PGM__Phospha"/>
    <property type="match status" value="1"/>
</dbReference>
<dbReference type="PANTHER" id="PTHR43481:SF4">
    <property type="entry name" value="GLYCEROL-1-PHOSPHATE PHOSPHOHYDROLASE 1-RELATED"/>
    <property type="match status" value="1"/>
</dbReference>
<dbReference type="SFLD" id="SFLDS00003">
    <property type="entry name" value="Haloacid_Dehalogenase"/>
    <property type="match status" value="1"/>
</dbReference>
<dbReference type="OrthoDB" id="9797743at2"/>
<gene>
    <name evidence="1" type="ORF">SAMN04487993_100769</name>
</gene>
<dbReference type="PANTHER" id="PTHR43481">
    <property type="entry name" value="FRUCTOSE-1-PHOSPHATE PHOSPHATASE"/>
    <property type="match status" value="1"/>
</dbReference>
<dbReference type="GO" id="GO:0050308">
    <property type="term" value="F:sugar-phosphatase activity"/>
    <property type="evidence" value="ECO:0007669"/>
    <property type="project" value="TreeGrafter"/>
</dbReference>
<dbReference type="InterPro" id="IPR051806">
    <property type="entry name" value="HAD-like_SPP"/>
</dbReference>
<reference evidence="2" key="1">
    <citation type="submission" date="2016-10" db="EMBL/GenBank/DDBJ databases">
        <authorList>
            <person name="Varghese N."/>
            <person name="Submissions S."/>
        </authorList>
    </citation>
    <scope>NUCLEOTIDE SEQUENCE [LARGE SCALE GENOMIC DNA]</scope>
    <source>
        <strain evidence="2">DSM 26424</strain>
    </source>
</reference>
<dbReference type="EMBL" id="FNEJ01000007">
    <property type="protein sequence ID" value="SDI60672.1"/>
    <property type="molecule type" value="Genomic_DNA"/>
</dbReference>
<keyword evidence="2" id="KW-1185">Reference proteome</keyword>
<dbReference type="Proteomes" id="UP000199093">
    <property type="component" value="Unassembled WGS sequence"/>
</dbReference>